<reference evidence="2" key="1">
    <citation type="submission" date="2023-06" db="EMBL/GenBank/DDBJ databases">
        <title>Genome-scale phylogeny and comparative genomics of the fungal order Sordariales.</title>
        <authorList>
            <consortium name="Lawrence Berkeley National Laboratory"/>
            <person name="Hensen N."/>
            <person name="Bonometti L."/>
            <person name="Westerberg I."/>
            <person name="Brannstrom I.O."/>
            <person name="Guillou S."/>
            <person name="Cros-Aarteil S."/>
            <person name="Calhoun S."/>
            <person name="Haridas S."/>
            <person name="Kuo A."/>
            <person name="Mondo S."/>
            <person name="Pangilinan J."/>
            <person name="Riley R."/>
            <person name="Labutti K."/>
            <person name="Andreopoulos B."/>
            <person name="Lipzen A."/>
            <person name="Chen C."/>
            <person name="Yanf M."/>
            <person name="Daum C."/>
            <person name="Ng V."/>
            <person name="Clum A."/>
            <person name="Steindorff A."/>
            <person name="Ohm R."/>
            <person name="Martin F."/>
            <person name="Silar P."/>
            <person name="Natvig D."/>
            <person name="Lalanne C."/>
            <person name="Gautier V."/>
            <person name="Ament-Velasquez S.L."/>
            <person name="Kruys A."/>
            <person name="Hutchinson M.I."/>
            <person name="Powell A.J."/>
            <person name="Barry K."/>
            <person name="Miller A.N."/>
            <person name="Grigoriev I.V."/>
            <person name="Debuchy R."/>
            <person name="Gladieux P."/>
            <person name="Thoren M.H."/>
            <person name="Johannesson H."/>
        </authorList>
    </citation>
    <scope>NUCLEOTIDE SEQUENCE</scope>
    <source>
        <strain evidence="2">SMH4607-1</strain>
    </source>
</reference>
<evidence type="ECO:0000313" key="3">
    <source>
        <dbReference type="Proteomes" id="UP001172102"/>
    </source>
</evidence>
<organism evidence="2 3">
    <name type="scientific">Lasiosphaeris hirsuta</name>
    <dbReference type="NCBI Taxonomy" id="260670"/>
    <lineage>
        <taxon>Eukaryota</taxon>
        <taxon>Fungi</taxon>
        <taxon>Dikarya</taxon>
        <taxon>Ascomycota</taxon>
        <taxon>Pezizomycotina</taxon>
        <taxon>Sordariomycetes</taxon>
        <taxon>Sordariomycetidae</taxon>
        <taxon>Sordariales</taxon>
        <taxon>Lasiosphaeriaceae</taxon>
        <taxon>Lasiosphaeris</taxon>
    </lineage>
</organism>
<gene>
    <name evidence="2" type="ORF">B0H67DRAFT_119056</name>
</gene>
<comment type="caution">
    <text evidence="2">The sequence shown here is derived from an EMBL/GenBank/DDBJ whole genome shotgun (WGS) entry which is preliminary data.</text>
</comment>
<dbReference type="EMBL" id="JAUKUA010000002">
    <property type="protein sequence ID" value="KAK0724962.1"/>
    <property type="molecule type" value="Genomic_DNA"/>
</dbReference>
<dbReference type="Proteomes" id="UP001172102">
    <property type="component" value="Unassembled WGS sequence"/>
</dbReference>
<sequence length="106" mass="11537">MRRESGKWDLAVSRGPEPGDPGACRGEAVTGAVPRACLHPRPPDVSPNMADCISPLQTSNLPTQPEFIPQSPPLTRRGVIFWHRGLHAFGAKDVMSSCHEEVLQQT</sequence>
<dbReference type="AlphaFoldDB" id="A0AA40AZM6"/>
<name>A0AA40AZM6_9PEZI</name>
<keyword evidence="3" id="KW-1185">Reference proteome</keyword>
<proteinExistence type="predicted"/>
<protein>
    <submittedName>
        <fullName evidence="2">Uncharacterized protein</fullName>
    </submittedName>
</protein>
<evidence type="ECO:0000256" key="1">
    <source>
        <dbReference type="SAM" id="MobiDB-lite"/>
    </source>
</evidence>
<feature type="region of interest" description="Disordered" evidence="1">
    <location>
        <begin position="48"/>
        <end position="73"/>
    </location>
</feature>
<accession>A0AA40AZM6</accession>
<feature type="region of interest" description="Disordered" evidence="1">
    <location>
        <begin position="1"/>
        <end position="27"/>
    </location>
</feature>
<evidence type="ECO:0000313" key="2">
    <source>
        <dbReference type="EMBL" id="KAK0724962.1"/>
    </source>
</evidence>